<dbReference type="SUPFAM" id="SSF55073">
    <property type="entry name" value="Nucleotide cyclase"/>
    <property type="match status" value="1"/>
</dbReference>
<evidence type="ECO:0000256" key="2">
    <source>
        <dbReference type="ARBA" id="ARBA00012528"/>
    </source>
</evidence>
<dbReference type="GO" id="GO:1902201">
    <property type="term" value="P:negative regulation of bacterial-type flagellum-dependent cell motility"/>
    <property type="evidence" value="ECO:0007669"/>
    <property type="project" value="TreeGrafter"/>
</dbReference>
<keyword evidence="7" id="KW-1185">Reference proteome</keyword>
<dbReference type="GO" id="GO:0005886">
    <property type="term" value="C:plasma membrane"/>
    <property type="evidence" value="ECO:0007669"/>
    <property type="project" value="TreeGrafter"/>
</dbReference>
<dbReference type="InterPro" id="IPR003018">
    <property type="entry name" value="GAF"/>
</dbReference>
<dbReference type="PANTHER" id="PTHR45138:SF9">
    <property type="entry name" value="DIGUANYLATE CYCLASE DGCM-RELATED"/>
    <property type="match status" value="1"/>
</dbReference>
<gene>
    <name evidence="6" type="ORF">DIZ80_02595</name>
</gene>
<feature type="domain" description="GGDEF" evidence="5">
    <location>
        <begin position="229"/>
        <end position="370"/>
    </location>
</feature>
<protein>
    <recommendedName>
        <fullName evidence="2">diguanylate cyclase</fullName>
        <ecNumber evidence="2">2.7.7.65</ecNumber>
    </recommendedName>
</protein>
<dbReference type="Gene3D" id="3.30.70.270">
    <property type="match status" value="1"/>
</dbReference>
<dbReference type="AlphaFoldDB" id="A0A370DLI7"/>
<dbReference type="PANTHER" id="PTHR45138">
    <property type="entry name" value="REGULATORY COMPONENTS OF SENSORY TRANSDUCTION SYSTEM"/>
    <property type="match status" value="1"/>
</dbReference>
<organism evidence="6 7">
    <name type="scientific">endosymbiont of Galathealinum brachiosum</name>
    <dbReference type="NCBI Taxonomy" id="2200906"/>
    <lineage>
        <taxon>Bacteria</taxon>
        <taxon>Pseudomonadati</taxon>
        <taxon>Pseudomonadota</taxon>
        <taxon>Gammaproteobacteria</taxon>
        <taxon>sulfur-oxidizing symbionts</taxon>
    </lineage>
</organism>
<dbReference type="Pfam" id="PF00990">
    <property type="entry name" value="GGDEF"/>
    <property type="match status" value="1"/>
</dbReference>
<dbReference type="SMART" id="SM00267">
    <property type="entry name" value="GGDEF"/>
    <property type="match status" value="1"/>
</dbReference>
<dbReference type="PROSITE" id="PS50887">
    <property type="entry name" value="GGDEF"/>
    <property type="match status" value="1"/>
</dbReference>
<feature type="coiled-coil region" evidence="4">
    <location>
        <begin position="2"/>
        <end position="29"/>
    </location>
</feature>
<dbReference type="Gene3D" id="3.30.450.40">
    <property type="match status" value="1"/>
</dbReference>
<dbReference type="CDD" id="cd01949">
    <property type="entry name" value="GGDEF"/>
    <property type="match status" value="1"/>
</dbReference>
<evidence type="ECO:0000259" key="5">
    <source>
        <dbReference type="PROSITE" id="PS50887"/>
    </source>
</evidence>
<dbReference type="InterPro" id="IPR029787">
    <property type="entry name" value="Nucleotide_cyclase"/>
</dbReference>
<dbReference type="EC" id="2.7.7.65" evidence="2"/>
<evidence type="ECO:0000313" key="6">
    <source>
        <dbReference type="EMBL" id="RDH85187.1"/>
    </source>
</evidence>
<dbReference type="GO" id="GO:0043709">
    <property type="term" value="P:cell adhesion involved in single-species biofilm formation"/>
    <property type="evidence" value="ECO:0007669"/>
    <property type="project" value="TreeGrafter"/>
</dbReference>
<proteinExistence type="predicted"/>
<evidence type="ECO:0000256" key="3">
    <source>
        <dbReference type="ARBA" id="ARBA00034247"/>
    </source>
</evidence>
<evidence type="ECO:0000313" key="7">
    <source>
        <dbReference type="Proteomes" id="UP000254266"/>
    </source>
</evidence>
<dbReference type="InterPro" id="IPR029016">
    <property type="entry name" value="GAF-like_dom_sf"/>
</dbReference>
<dbReference type="EMBL" id="QFXC01000006">
    <property type="protein sequence ID" value="RDH85187.1"/>
    <property type="molecule type" value="Genomic_DNA"/>
</dbReference>
<dbReference type="Proteomes" id="UP000254266">
    <property type="component" value="Unassembled WGS sequence"/>
</dbReference>
<reference evidence="6 7" key="1">
    <citation type="journal article" date="2018" name="ISME J.">
        <title>Endosymbiont genomes yield clues of tubeworm success.</title>
        <authorList>
            <person name="Li Y."/>
            <person name="Liles M.R."/>
            <person name="Halanych K.M."/>
        </authorList>
    </citation>
    <scope>NUCLEOTIDE SEQUENCE [LARGE SCALE GENOMIC DNA]</scope>
    <source>
        <strain evidence="6">A1464</strain>
    </source>
</reference>
<comment type="caution">
    <text evidence="6">The sequence shown here is derived from an EMBL/GenBank/DDBJ whole genome shotgun (WGS) entry which is preliminary data.</text>
</comment>
<dbReference type="InterPro" id="IPR000160">
    <property type="entry name" value="GGDEF_dom"/>
</dbReference>
<comment type="catalytic activity">
    <reaction evidence="3">
        <text>2 GTP = 3',3'-c-di-GMP + 2 diphosphate</text>
        <dbReference type="Rhea" id="RHEA:24898"/>
        <dbReference type="ChEBI" id="CHEBI:33019"/>
        <dbReference type="ChEBI" id="CHEBI:37565"/>
        <dbReference type="ChEBI" id="CHEBI:58805"/>
        <dbReference type="EC" id="2.7.7.65"/>
    </reaction>
</comment>
<dbReference type="GO" id="GO:0052621">
    <property type="term" value="F:diguanylate cyclase activity"/>
    <property type="evidence" value="ECO:0007669"/>
    <property type="project" value="UniProtKB-EC"/>
</dbReference>
<dbReference type="InterPro" id="IPR050469">
    <property type="entry name" value="Diguanylate_Cyclase"/>
</dbReference>
<comment type="cofactor">
    <cofactor evidence="1">
        <name>Mg(2+)</name>
        <dbReference type="ChEBI" id="CHEBI:18420"/>
    </cofactor>
</comment>
<dbReference type="NCBIfam" id="TIGR00254">
    <property type="entry name" value="GGDEF"/>
    <property type="match status" value="1"/>
</dbReference>
<name>A0A370DLI7_9GAMM</name>
<accession>A0A370DLI7</accession>
<evidence type="ECO:0000256" key="4">
    <source>
        <dbReference type="SAM" id="Coils"/>
    </source>
</evidence>
<evidence type="ECO:0000256" key="1">
    <source>
        <dbReference type="ARBA" id="ARBA00001946"/>
    </source>
</evidence>
<keyword evidence="4" id="KW-0175">Coiled coil</keyword>
<sequence length="373" mass="42621">MEDTIFNENRKLKRQLDNLLRRARTNEQKQELFDSFGFEVISANTPAQLRDYVLFQMQARFQLHDVVMTLIDFDRDAEKLFYGHDTDAKSLYESKLLILDTEKDQQQISEMSIYPVLGPDVLTRFDWMLAGIDDIDSCKSAALLPLMRNNKLIGTLLLLSRDVNRYQTGIATTFLQKLSAMTAVAIENCLNQQRIKEIGYQDPLTQAYNRRYFDLRFNDEIERSLRQGDNLACMFLDVDFFKKVNDTYGHHIGDLVLTQLVNLIKEQVRACDVVARYGGEEFAVVLPGVTLELATEIAERLRKAVQSDKRLTCGQGGLNVTISIGLEILSSLNDKNLSTKEIGDQLLQHADEALYKAKTSGRNQVVVYVEEKI</sequence>
<dbReference type="FunFam" id="3.30.70.270:FF:000001">
    <property type="entry name" value="Diguanylate cyclase domain protein"/>
    <property type="match status" value="1"/>
</dbReference>
<dbReference type="SMART" id="SM00065">
    <property type="entry name" value="GAF"/>
    <property type="match status" value="1"/>
</dbReference>
<dbReference type="SUPFAM" id="SSF55781">
    <property type="entry name" value="GAF domain-like"/>
    <property type="match status" value="1"/>
</dbReference>
<dbReference type="InterPro" id="IPR043128">
    <property type="entry name" value="Rev_trsase/Diguanyl_cyclase"/>
</dbReference>